<dbReference type="Gene3D" id="2.60.120.1440">
    <property type="match status" value="1"/>
</dbReference>
<evidence type="ECO:0000256" key="1">
    <source>
        <dbReference type="SAM" id="MobiDB-lite"/>
    </source>
</evidence>
<feature type="domain" description="FecR protein" evidence="3">
    <location>
        <begin position="205"/>
        <end position="286"/>
    </location>
</feature>
<organism evidence="4 5">
    <name type="scientific">Novipirellula rosea</name>
    <dbReference type="NCBI Taxonomy" id="1031540"/>
    <lineage>
        <taxon>Bacteria</taxon>
        <taxon>Pseudomonadati</taxon>
        <taxon>Planctomycetota</taxon>
        <taxon>Planctomycetia</taxon>
        <taxon>Pirellulales</taxon>
        <taxon>Pirellulaceae</taxon>
        <taxon>Novipirellula</taxon>
    </lineage>
</organism>
<dbReference type="InterPro" id="IPR012373">
    <property type="entry name" value="Ferrdict_sens_TM"/>
</dbReference>
<keyword evidence="2" id="KW-0472">Membrane</keyword>
<dbReference type="Pfam" id="PF04773">
    <property type="entry name" value="FecR"/>
    <property type="match status" value="1"/>
</dbReference>
<feature type="region of interest" description="Disordered" evidence="1">
    <location>
        <begin position="91"/>
        <end position="115"/>
    </location>
</feature>
<dbReference type="EMBL" id="BAABGA010000006">
    <property type="protein sequence ID" value="GAA4445162.1"/>
    <property type="molecule type" value="Genomic_DNA"/>
</dbReference>
<accession>A0ABP8M9H8</accession>
<keyword evidence="2" id="KW-1133">Transmembrane helix</keyword>
<evidence type="ECO:0000259" key="3">
    <source>
        <dbReference type="Pfam" id="PF04773"/>
    </source>
</evidence>
<dbReference type="InterPro" id="IPR006860">
    <property type="entry name" value="FecR"/>
</dbReference>
<dbReference type="PANTHER" id="PTHR30273">
    <property type="entry name" value="PERIPLASMIC SIGNAL SENSOR AND SIGMA FACTOR ACTIVATOR FECR-RELATED"/>
    <property type="match status" value="1"/>
</dbReference>
<dbReference type="PANTHER" id="PTHR30273:SF2">
    <property type="entry name" value="PROTEIN FECR"/>
    <property type="match status" value="1"/>
</dbReference>
<sequence>MTNKQPDPKTRRRLESLLSMHIDEGLDQADTEELEFLLRDDPGNREFYLQYMDLQAALPIAVASAAGEHATSSEQDSDWISALVEFSEMKRESNRTLDHSSGDRSSGHHSSGHHSSESSLAPWMITFASLAATCLIAVAFYVTRSTPVMVNSSPTSQQEQNANDQKIQHGDVILTQAAGAELFGEFLPPVGEPLRFNHEYALTAGMIGLRFPDGAEVILEAPSIVEISGRERLLVSMGQCSVHAPPGAEGFEVVTPQTEIIDLGTRFSVAVSDVGATDVQVIEGLAEVRATKTVTADPVRLAERQARRFSDESGDRPQSIEFDSGSYRKTLPDRVVSYLAKPTEEGGISELQSVTVQRDHREVTIPVADMIRVKVTHFCGTDIAGTSVQVGNDVDRLAGLETDTLLYTGVLNPGGSLKPLADDPVLASPNVEGKTTPGLAIQFRKPVVNRPGPDVVFFELQSVVNPPEGDAFHVSPLKFSEGLRSVSIRKYDITMTSREAQQLTLFEPYFFRESPSCLEGLMTGEVYRRRPSMRFSALAVGIDLSDLGYADGAAVDGLFFQDALDDLHIVDPVFIAGLPSDQVENTKE</sequence>
<comment type="caution">
    <text evidence="4">The sequence shown here is derived from an EMBL/GenBank/DDBJ whole genome shotgun (WGS) entry which is preliminary data.</text>
</comment>
<dbReference type="RefSeq" id="WP_345318965.1">
    <property type="nucleotide sequence ID" value="NZ_BAABGA010000006.1"/>
</dbReference>
<keyword evidence="5" id="KW-1185">Reference proteome</keyword>
<evidence type="ECO:0000313" key="4">
    <source>
        <dbReference type="EMBL" id="GAA4445162.1"/>
    </source>
</evidence>
<evidence type="ECO:0000256" key="2">
    <source>
        <dbReference type="SAM" id="Phobius"/>
    </source>
</evidence>
<evidence type="ECO:0000313" key="5">
    <source>
        <dbReference type="Proteomes" id="UP001500840"/>
    </source>
</evidence>
<feature type="transmembrane region" description="Helical" evidence="2">
    <location>
        <begin position="120"/>
        <end position="142"/>
    </location>
</feature>
<name>A0ABP8M9H8_9BACT</name>
<gene>
    <name evidence="4" type="ORF">GCM10023156_04430</name>
</gene>
<proteinExistence type="predicted"/>
<dbReference type="Proteomes" id="UP001500840">
    <property type="component" value="Unassembled WGS sequence"/>
</dbReference>
<keyword evidence="2" id="KW-0812">Transmembrane</keyword>
<reference evidence="5" key="1">
    <citation type="journal article" date="2019" name="Int. J. Syst. Evol. Microbiol.">
        <title>The Global Catalogue of Microorganisms (GCM) 10K type strain sequencing project: providing services to taxonomists for standard genome sequencing and annotation.</title>
        <authorList>
            <consortium name="The Broad Institute Genomics Platform"/>
            <consortium name="The Broad Institute Genome Sequencing Center for Infectious Disease"/>
            <person name="Wu L."/>
            <person name="Ma J."/>
        </authorList>
    </citation>
    <scope>NUCLEOTIDE SEQUENCE [LARGE SCALE GENOMIC DNA]</scope>
    <source>
        <strain evidence="5">JCM 17759</strain>
    </source>
</reference>
<feature type="compositionally biased region" description="Basic and acidic residues" evidence="1">
    <location>
        <begin position="91"/>
        <end position="106"/>
    </location>
</feature>
<protein>
    <recommendedName>
        <fullName evidence="3">FecR protein domain-containing protein</fullName>
    </recommendedName>
</protein>